<evidence type="ECO:0000259" key="3">
    <source>
        <dbReference type="PROSITE" id="PS50048"/>
    </source>
</evidence>
<dbReference type="PROSITE" id="PS50048">
    <property type="entry name" value="ZN2_CY6_FUNGAL_2"/>
    <property type="match status" value="1"/>
</dbReference>
<organism evidence="4 5">
    <name type="scientific">Curvularia clavata</name>
    <dbReference type="NCBI Taxonomy" id="95742"/>
    <lineage>
        <taxon>Eukaryota</taxon>
        <taxon>Fungi</taxon>
        <taxon>Dikarya</taxon>
        <taxon>Ascomycota</taxon>
        <taxon>Pezizomycotina</taxon>
        <taxon>Dothideomycetes</taxon>
        <taxon>Pleosporomycetidae</taxon>
        <taxon>Pleosporales</taxon>
        <taxon>Pleosporineae</taxon>
        <taxon>Pleosporaceae</taxon>
        <taxon>Curvularia</taxon>
    </lineage>
</organism>
<feature type="compositionally biased region" description="Low complexity" evidence="2">
    <location>
        <begin position="68"/>
        <end position="81"/>
    </location>
</feature>
<evidence type="ECO:0000256" key="1">
    <source>
        <dbReference type="ARBA" id="ARBA00023242"/>
    </source>
</evidence>
<dbReference type="EMBL" id="CP089281">
    <property type="protein sequence ID" value="USP82815.1"/>
    <property type="molecule type" value="Genomic_DNA"/>
</dbReference>
<feature type="region of interest" description="Disordered" evidence="2">
    <location>
        <begin position="378"/>
        <end position="406"/>
    </location>
</feature>
<dbReference type="SUPFAM" id="SSF57701">
    <property type="entry name" value="Zn2/Cys6 DNA-binding domain"/>
    <property type="match status" value="1"/>
</dbReference>
<sequence length="498" mass="54077">MQENDPSAKGSGPASKPTKYRLACDSCQQSKIRCDQERPKCRRCAKKGMECVYSPAKRAGRPRTRNNSKSSAYSEPSSSASQRAYPTPIMENCITVSTSNWMSLSATDDCSNSSTGSNASAFSSLAQTFQMPSPEDIDFSLYQQPDEEFLQVPTNFTGSQCGTPKQNINCYYPTSPSFNIAPELLNLDFRRAWEHPQEQKQQPEQQGHEQHQQNAAAMLLDEGLPYFGLINPEDPQPIHPPEQQQEETAISSLENYHHFQGCSPPISQTQQEQPQYTQPSDQASPSSRSCKCVTALLDHLTTSPHTSASSSLETISAALSTSRTLISSCCAAIACPNACSARPSSALVICEAIDRALISLKLSGTSLWNSTRVPAPNYENGTCSPPSSSSSPSSSKSSGHGNDIMLPSSLVDEEHEPLRCGSLPIRGADRRAVVRVLLVKRVLEVQGVLERLRDTLLSGSLVGGDVTVKKPLLTLCADVVGEFAVKVAERVETVKLQM</sequence>
<gene>
    <name evidence="4" type="ORF">yc1106_10089</name>
</gene>
<evidence type="ECO:0000256" key="2">
    <source>
        <dbReference type="SAM" id="MobiDB-lite"/>
    </source>
</evidence>
<keyword evidence="5" id="KW-1185">Reference proteome</keyword>
<dbReference type="InterPro" id="IPR001138">
    <property type="entry name" value="Zn2Cys6_DnaBD"/>
</dbReference>
<evidence type="ECO:0000313" key="5">
    <source>
        <dbReference type="Proteomes" id="UP001056012"/>
    </source>
</evidence>
<proteinExistence type="predicted"/>
<dbReference type="GO" id="GO:0008270">
    <property type="term" value="F:zinc ion binding"/>
    <property type="evidence" value="ECO:0007669"/>
    <property type="project" value="InterPro"/>
</dbReference>
<keyword evidence="1" id="KW-0539">Nucleus</keyword>
<feature type="region of interest" description="Disordered" evidence="2">
    <location>
        <begin position="1"/>
        <end position="20"/>
    </location>
</feature>
<protein>
    <recommendedName>
        <fullName evidence="3">Zn(2)-C6 fungal-type domain-containing protein</fullName>
    </recommendedName>
</protein>
<feature type="domain" description="Zn(2)-C6 fungal-type" evidence="3">
    <location>
        <begin position="23"/>
        <end position="53"/>
    </location>
</feature>
<dbReference type="Gene3D" id="4.10.240.10">
    <property type="entry name" value="Zn(2)-C6 fungal-type DNA-binding domain"/>
    <property type="match status" value="1"/>
</dbReference>
<name>A0A9Q8ZII6_CURCL</name>
<feature type="compositionally biased region" description="Low complexity" evidence="2">
    <location>
        <begin position="384"/>
        <end position="398"/>
    </location>
</feature>
<dbReference type="Pfam" id="PF00172">
    <property type="entry name" value="Zn_clus"/>
    <property type="match status" value="1"/>
</dbReference>
<dbReference type="GO" id="GO:0000981">
    <property type="term" value="F:DNA-binding transcription factor activity, RNA polymerase II-specific"/>
    <property type="evidence" value="ECO:0007669"/>
    <property type="project" value="InterPro"/>
</dbReference>
<feature type="region of interest" description="Disordered" evidence="2">
    <location>
        <begin position="55"/>
        <end position="84"/>
    </location>
</feature>
<dbReference type="VEuPathDB" id="FungiDB:yc1106_10089"/>
<feature type="compositionally biased region" description="Low complexity" evidence="2">
    <location>
        <begin position="263"/>
        <end position="282"/>
    </location>
</feature>
<dbReference type="OrthoDB" id="5069333at2759"/>
<feature type="region of interest" description="Disordered" evidence="2">
    <location>
        <begin position="261"/>
        <end position="286"/>
    </location>
</feature>
<dbReference type="Proteomes" id="UP001056012">
    <property type="component" value="Chromosome 8"/>
</dbReference>
<accession>A0A9Q8ZII6</accession>
<dbReference type="PRINTS" id="PR00755">
    <property type="entry name" value="AFLATOXINBRP"/>
</dbReference>
<dbReference type="InterPro" id="IPR036864">
    <property type="entry name" value="Zn2-C6_fun-type_DNA-bd_sf"/>
</dbReference>
<dbReference type="AlphaFoldDB" id="A0A9Q8ZII6"/>
<reference evidence="4" key="1">
    <citation type="submission" date="2021-12" db="EMBL/GenBank/DDBJ databases">
        <title>Curvularia clavata genome.</title>
        <authorList>
            <person name="Cao Y."/>
        </authorList>
    </citation>
    <scope>NUCLEOTIDE SEQUENCE</scope>
    <source>
        <strain evidence="4">Yc1106</strain>
    </source>
</reference>
<evidence type="ECO:0000313" key="4">
    <source>
        <dbReference type="EMBL" id="USP82815.1"/>
    </source>
</evidence>
<feature type="region of interest" description="Disordered" evidence="2">
    <location>
        <begin position="226"/>
        <end position="248"/>
    </location>
</feature>
<dbReference type="CDD" id="cd00067">
    <property type="entry name" value="GAL4"/>
    <property type="match status" value="1"/>
</dbReference>
<dbReference type="SMART" id="SM00066">
    <property type="entry name" value="GAL4"/>
    <property type="match status" value="1"/>
</dbReference>